<dbReference type="Proteomes" id="UP001187531">
    <property type="component" value="Unassembled WGS sequence"/>
</dbReference>
<evidence type="ECO:0000313" key="3">
    <source>
        <dbReference type="EMBL" id="KAK2701324.1"/>
    </source>
</evidence>
<feature type="chain" id="PRO_5041673413" description="Secreted protein" evidence="2">
    <location>
        <begin position="16"/>
        <end position="70"/>
    </location>
</feature>
<comment type="caution">
    <text evidence="3">The sequence shown here is derived from an EMBL/GenBank/DDBJ whole genome shotgun (WGS) entry which is preliminary data.</text>
</comment>
<sequence>MRIIALLSILIRTFAITSPKSSSRDIHPGCENESEEELKEYGDHSDNGEEEEFPEDIRASPAVDFAFDKE</sequence>
<evidence type="ECO:0000256" key="1">
    <source>
        <dbReference type="SAM" id="MobiDB-lite"/>
    </source>
</evidence>
<evidence type="ECO:0008006" key="5">
    <source>
        <dbReference type="Google" id="ProtNLM"/>
    </source>
</evidence>
<evidence type="ECO:0000313" key="4">
    <source>
        <dbReference type="Proteomes" id="UP001187531"/>
    </source>
</evidence>
<keyword evidence="2" id="KW-0732">Signal</keyword>
<name>A0AA88KTD3_ARTSF</name>
<organism evidence="3 4">
    <name type="scientific">Artemia franciscana</name>
    <name type="common">Brine shrimp</name>
    <name type="synonym">Artemia sanfranciscana</name>
    <dbReference type="NCBI Taxonomy" id="6661"/>
    <lineage>
        <taxon>Eukaryota</taxon>
        <taxon>Metazoa</taxon>
        <taxon>Ecdysozoa</taxon>
        <taxon>Arthropoda</taxon>
        <taxon>Crustacea</taxon>
        <taxon>Branchiopoda</taxon>
        <taxon>Anostraca</taxon>
        <taxon>Artemiidae</taxon>
        <taxon>Artemia</taxon>
    </lineage>
</organism>
<feature type="region of interest" description="Disordered" evidence="1">
    <location>
        <begin position="19"/>
        <end position="70"/>
    </location>
</feature>
<proteinExistence type="predicted"/>
<feature type="signal peptide" evidence="2">
    <location>
        <begin position="1"/>
        <end position="15"/>
    </location>
</feature>
<accession>A0AA88KTD3</accession>
<protein>
    <recommendedName>
        <fullName evidence="5">Secreted protein</fullName>
    </recommendedName>
</protein>
<dbReference type="AlphaFoldDB" id="A0AA88KTD3"/>
<gene>
    <name evidence="3" type="ORF">QYM36_020021</name>
</gene>
<dbReference type="EMBL" id="JAVRJZ010005869">
    <property type="protein sequence ID" value="KAK2701324.1"/>
    <property type="molecule type" value="Genomic_DNA"/>
</dbReference>
<keyword evidence="4" id="KW-1185">Reference proteome</keyword>
<reference evidence="3" key="1">
    <citation type="submission" date="2023-07" db="EMBL/GenBank/DDBJ databases">
        <title>Chromosome-level genome assembly of Artemia franciscana.</title>
        <authorList>
            <person name="Jo E."/>
        </authorList>
    </citation>
    <scope>NUCLEOTIDE SEQUENCE</scope>
    <source>
        <tissue evidence="3">Whole body</tissue>
    </source>
</reference>
<evidence type="ECO:0000256" key="2">
    <source>
        <dbReference type="SAM" id="SignalP"/>
    </source>
</evidence>